<dbReference type="AlphaFoldDB" id="E3QUZ5"/>
<dbReference type="EMBL" id="GG697382">
    <property type="protein sequence ID" value="EFQ34683.1"/>
    <property type="molecule type" value="Genomic_DNA"/>
</dbReference>
<dbReference type="Proteomes" id="UP000008782">
    <property type="component" value="Unassembled WGS sequence"/>
</dbReference>
<dbReference type="GeneID" id="24415192"/>
<evidence type="ECO:0000313" key="3">
    <source>
        <dbReference type="Proteomes" id="UP000008782"/>
    </source>
</evidence>
<name>E3QUZ5_COLGM</name>
<evidence type="ECO:0000313" key="2">
    <source>
        <dbReference type="EMBL" id="EFQ34683.1"/>
    </source>
</evidence>
<dbReference type="RefSeq" id="XP_008098703.1">
    <property type="nucleotide sequence ID" value="XM_008100512.1"/>
</dbReference>
<protein>
    <submittedName>
        <fullName evidence="2">Uncharacterized protein</fullName>
    </submittedName>
</protein>
<dbReference type="HOGENOM" id="CLU_2527329_0_0_1"/>
<feature type="compositionally biased region" description="Basic and acidic residues" evidence="1">
    <location>
        <begin position="22"/>
        <end position="32"/>
    </location>
</feature>
<reference evidence="3" key="1">
    <citation type="journal article" date="2012" name="Nat. Genet.">
        <title>Lifestyle transitions in plant pathogenic Colletotrichum fungi deciphered by genome and transcriptome analyses.</title>
        <authorList>
            <person name="O'Connell R.J."/>
            <person name="Thon M.R."/>
            <person name="Hacquard S."/>
            <person name="Amyotte S.G."/>
            <person name="Kleemann J."/>
            <person name="Torres M.F."/>
            <person name="Damm U."/>
            <person name="Buiate E.A."/>
            <person name="Epstein L."/>
            <person name="Alkan N."/>
            <person name="Altmueller J."/>
            <person name="Alvarado-Balderrama L."/>
            <person name="Bauser C.A."/>
            <person name="Becker C."/>
            <person name="Birren B.W."/>
            <person name="Chen Z."/>
            <person name="Choi J."/>
            <person name="Crouch J.A."/>
            <person name="Duvick J.P."/>
            <person name="Farman M.A."/>
            <person name="Gan P."/>
            <person name="Heiman D."/>
            <person name="Henrissat B."/>
            <person name="Howard R.J."/>
            <person name="Kabbage M."/>
            <person name="Koch C."/>
            <person name="Kracher B."/>
            <person name="Kubo Y."/>
            <person name="Law A.D."/>
            <person name="Lebrun M.-H."/>
            <person name="Lee Y.-H."/>
            <person name="Miyara I."/>
            <person name="Moore N."/>
            <person name="Neumann U."/>
            <person name="Nordstroem K."/>
            <person name="Panaccione D.G."/>
            <person name="Panstruga R."/>
            <person name="Place M."/>
            <person name="Proctor R.H."/>
            <person name="Prusky D."/>
            <person name="Rech G."/>
            <person name="Reinhardt R."/>
            <person name="Rollins J.A."/>
            <person name="Rounsley S."/>
            <person name="Schardl C.L."/>
            <person name="Schwartz D.C."/>
            <person name="Shenoy N."/>
            <person name="Shirasu K."/>
            <person name="Sikhakolli U.R."/>
            <person name="Stueber K."/>
            <person name="Sukno S.A."/>
            <person name="Sweigard J.A."/>
            <person name="Takano Y."/>
            <person name="Takahara H."/>
            <person name="Trail F."/>
            <person name="van der Does H.C."/>
            <person name="Voll L.M."/>
            <person name="Will I."/>
            <person name="Young S."/>
            <person name="Zeng Q."/>
            <person name="Zhang J."/>
            <person name="Zhou S."/>
            <person name="Dickman M.B."/>
            <person name="Schulze-Lefert P."/>
            <person name="Ver Loren van Themaat E."/>
            <person name="Ma L.-J."/>
            <person name="Vaillancourt L.J."/>
        </authorList>
    </citation>
    <scope>NUCLEOTIDE SEQUENCE [LARGE SCALE GENOMIC DNA]</scope>
    <source>
        <strain evidence="3">M1.001 / M2 / FGSC 10212</strain>
    </source>
</reference>
<dbReference type="VEuPathDB" id="FungiDB:GLRG_09827"/>
<accession>E3QUZ5</accession>
<organism evidence="3">
    <name type="scientific">Colletotrichum graminicola (strain M1.001 / M2 / FGSC 10212)</name>
    <name type="common">Maize anthracnose fungus</name>
    <name type="synonym">Glomerella graminicola</name>
    <dbReference type="NCBI Taxonomy" id="645133"/>
    <lineage>
        <taxon>Eukaryota</taxon>
        <taxon>Fungi</taxon>
        <taxon>Dikarya</taxon>
        <taxon>Ascomycota</taxon>
        <taxon>Pezizomycotina</taxon>
        <taxon>Sordariomycetes</taxon>
        <taxon>Hypocreomycetidae</taxon>
        <taxon>Glomerellales</taxon>
        <taxon>Glomerellaceae</taxon>
        <taxon>Colletotrichum</taxon>
        <taxon>Colletotrichum graminicola species complex</taxon>
    </lineage>
</organism>
<proteinExistence type="predicted"/>
<evidence type="ECO:0000256" key="1">
    <source>
        <dbReference type="SAM" id="MobiDB-lite"/>
    </source>
</evidence>
<gene>
    <name evidence="2" type="ORF">GLRG_09827</name>
</gene>
<sequence length="84" mass="9444">MAKTPARVLVLEIAQGMWHSSQRRDARAEKSGGRWGQILPPESQSAMFSCEKEEEDDGEEGVSMFRGRLRSRAVHVWQSTIGGR</sequence>
<feature type="region of interest" description="Disordered" evidence="1">
    <location>
        <begin position="21"/>
        <end position="40"/>
    </location>
</feature>
<keyword evidence="3" id="KW-1185">Reference proteome</keyword>